<name>A0A6N7YLR4_9PSEU</name>
<evidence type="ECO:0008006" key="3">
    <source>
        <dbReference type="Google" id="ProtNLM"/>
    </source>
</evidence>
<evidence type="ECO:0000313" key="1">
    <source>
        <dbReference type="EMBL" id="MTD53867.1"/>
    </source>
</evidence>
<dbReference type="RefSeq" id="WP_154756107.1">
    <property type="nucleotide sequence ID" value="NZ_WMBA01000008.1"/>
</dbReference>
<protein>
    <recommendedName>
        <fullName evidence="3">DUF4760 domain-containing protein</fullName>
    </recommendedName>
</protein>
<dbReference type="EMBL" id="WMBA01000008">
    <property type="protein sequence ID" value="MTD53867.1"/>
    <property type="molecule type" value="Genomic_DNA"/>
</dbReference>
<dbReference type="AlphaFoldDB" id="A0A6N7YLR4"/>
<sequence length="221" mass="25503">MADWSQTVVQILATPLITAGVSYSVASAVVRRQSLGEAQVKARNELREVTAQTIFEVDTYLHKRQFANYDDIVDVYVRGFLECSRILEVSRYLSKIDRIKARRYCARMYGRGTVRVAEYYPRESTDFDSWADDMIQYEIVSGENRIKTTYQKGELIQSIFGGDTRPMHPRESDRNVQKDLQGRGFINVFHLAGSKWAKYGLLTPKSKSRDTYPRTPARYMT</sequence>
<dbReference type="Proteomes" id="UP000440096">
    <property type="component" value="Unassembled WGS sequence"/>
</dbReference>
<evidence type="ECO:0000313" key="2">
    <source>
        <dbReference type="Proteomes" id="UP000440096"/>
    </source>
</evidence>
<proteinExistence type="predicted"/>
<dbReference type="OrthoDB" id="3633818at2"/>
<gene>
    <name evidence="1" type="ORF">GKO32_07725</name>
</gene>
<reference evidence="1 2" key="1">
    <citation type="submission" date="2019-11" db="EMBL/GenBank/DDBJ databases">
        <title>Draft genome of Amycolatopsis RM579.</title>
        <authorList>
            <person name="Duangmal K."/>
            <person name="Mingma R."/>
        </authorList>
    </citation>
    <scope>NUCLEOTIDE SEQUENCE [LARGE SCALE GENOMIC DNA]</scope>
    <source>
        <strain evidence="1 2">RM579</strain>
    </source>
</reference>
<accession>A0A6N7YLR4</accession>
<keyword evidence="2" id="KW-1185">Reference proteome</keyword>
<comment type="caution">
    <text evidence="1">The sequence shown here is derived from an EMBL/GenBank/DDBJ whole genome shotgun (WGS) entry which is preliminary data.</text>
</comment>
<organism evidence="1 2">
    <name type="scientific">Amycolatopsis pithecellobii</name>
    <dbReference type="NCBI Taxonomy" id="664692"/>
    <lineage>
        <taxon>Bacteria</taxon>
        <taxon>Bacillati</taxon>
        <taxon>Actinomycetota</taxon>
        <taxon>Actinomycetes</taxon>
        <taxon>Pseudonocardiales</taxon>
        <taxon>Pseudonocardiaceae</taxon>
        <taxon>Amycolatopsis</taxon>
    </lineage>
</organism>